<keyword evidence="1" id="KW-0812">Transmembrane</keyword>
<evidence type="ECO:0000313" key="3">
    <source>
        <dbReference type="EMBL" id="PEN14321.1"/>
    </source>
</evidence>
<name>A0A2A8D0D4_9BACT</name>
<accession>A0A2A8D0D4</accession>
<dbReference type="GO" id="GO:0016740">
    <property type="term" value="F:transferase activity"/>
    <property type="evidence" value="ECO:0007669"/>
    <property type="project" value="UniProtKB-KW"/>
</dbReference>
<feature type="domain" description="Inner membrane protein YgaP-like transmembrane" evidence="2">
    <location>
        <begin position="8"/>
        <end position="57"/>
    </location>
</feature>
<dbReference type="Proteomes" id="UP000220102">
    <property type="component" value="Unassembled WGS sequence"/>
</dbReference>
<sequence length="68" mass="7450">MRICNVPSTSEKIVRVLAGVVSLIGLAIGYFGPDWGYLLTVFASINVIQSAFTGFCPPDVLYRYFQSS</sequence>
<dbReference type="RefSeq" id="WP_098074500.1">
    <property type="nucleotide sequence ID" value="NZ_PDEQ01000002.1"/>
</dbReference>
<dbReference type="Pfam" id="PF11127">
    <property type="entry name" value="YgaP-like_TM"/>
    <property type="match status" value="1"/>
</dbReference>
<keyword evidence="4" id="KW-1185">Reference proteome</keyword>
<feature type="transmembrane region" description="Helical" evidence="1">
    <location>
        <begin position="12"/>
        <end position="31"/>
    </location>
</feature>
<dbReference type="InterPro" id="IPR021309">
    <property type="entry name" value="YgaP-like_TM"/>
</dbReference>
<dbReference type="AlphaFoldDB" id="A0A2A8D0D4"/>
<gene>
    <name evidence="3" type="ORF">CRI94_04595</name>
</gene>
<dbReference type="OrthoDB" id="9799383at2"/>
<keyword evidence="3" id="KW-0808">Transferase</keyword>
<evidence type="ECO:0000313" key="4">
    <source>
        <dbReference type="Proteomes" id="UP000220102"/>
    </source>
</evidence>
<evidence type="ECO:0000256" key="1">
    <source>
        <dbReference type="SAM" id="Phobius"/>
    </source>
</evidence>
<comment type="caution">
    <text evidence="3">The sequence shown here is derived from an EMBL/GenBank/DDBJ whole genome shotgun (WGS) entry which is preliminary data.</text>
</comment>
<dbReference type="EMBL" id="PDEQ01000002">
    <property type="protein sequence ID" value="PEN14321.1"/>
    <property type="molecule type" value="Genomic_DNA"/>
</dbReference>
<proteinExistence type="predicted"/>
<reference evidence="3 4" key="1">
    <citation type="submission" date="2017-10" db="EMBL/GenBank/DDBJ databases">
        <title>Draft genome of Longibacter Salinarum.</title>
        <authorList>
            <person name="Goh K.M."/>
            <person name="Shamsir M.S."/>
            <person name="Lim S.W."/>
        </authorList>
    </citation>
    <scope>NUCLEOTIDE SEQUENCE [LARGE SCALE GENOMIC DNA]</scope>
    <source>
        <strain evidence="3 4">KCTC 52045</strain>
    </source>
</reference>
<protein>
    <submittedName>
        <fullName evidence="3">Sulfurtransferase</fullName>
    </submittedName>
</protein>
<dbReference type="Gene3D" id="6.10.140.1340">
    <property type="match status" value="1"/>
</dbReference>
<organism evidence="3 4">
    <name type="scientific">Longibacter salinarum</name>
    <dbReference type="NCBI Taxonomy" id="1850348"/>
    <lineage>
        <taxon>Bacteria</taxon>
        <taxon>Pseudomonadati</taxon>
        <taxon>Rhodothermota</taxon>
        <taxon>Rhodothermia</taxon>
        <taxon>Rhodothermales</taxon>
        <taxon>Salisaetaceae</taxon>
        <taxon>Longibacter</taxon>
    </lineage>
</organism>
<keyword evidence="1" id="KW-1133">Transmembrane helix</keyword>
<evidence type="ECO:0000259" key="2">
    <source>
        <dbReference type="Pfam" id="PF11127"/>
    </source>
</evidence>
<keyword evidence="1" id="KW-0472">Membrane</keyword>